<evidence type="ECO:0000256" key="3">
    <source>
        <dbReference type="SAM" id="Coils"/>
    </source>
</evidence>
<dbReference type="GO" id="GO:0006310">
    <property type="term" value="P:DNA recombination"/>
    <property type="evidence" value="ECO:0007669"/>
    <property type="project" value="UniProtKB-KW"/>
</dbReference>
<dbReference type="PANTHER" id="PTHR30563:SF0">
    <property type="entry name" value="DNA RECOMBINATION PROTEIN RMUC"/>
    <property type="match status" value="1"/>
</dbReference>
<dbReference type="PANTHER" id="PTHR30563">
    <property type="entry name" value="DNA RECOMBINATION PROTEIN RMUC"/>
    <property type="match status" value="1"/>
</dbReference>
<keyword evidence="1 3" id="KW-0175">Coiled coil</keyword>
<feature type="coiled-coil region" evidence="3">
    <location>
        <begin position="23"/>
        <end position="110"/>
    </location>
</feature>
<evidence type="ECO:0008006" key="5">
    <source>
        <dbReference type="Google" id="ProtNLM"/>
    </source>
</evidence>
<evidence type="ECO:0000256" key="1">
    <source>
        <dbReference type="ARBA" id="ARBA00023054"/>
    </source>
</evidence>
<sequence length="455" mass="52105">MEIIVFILSGILLGGLIGWFLGNNNISNKCNKLEQELASSVTENRVRLEAADKIITDKINDLALLKEEINQVKEKLYLTNERLAASQAVNSALNDKLKNQKTEMDEMSKKFNLEFENIANKIFETKSEKFTELNKTNLKAILDPLGKNIDEFKSKVTEVYDKESKERFSLGEKVKELALLNQTISEEAKNLTKALKGEAKTQGRWGEMILEKILEMSGLRKDEEYTIEEQLTDDSGKPLRSESLDSKMRPDAIVKYPDNRNVIIDSKVSLNAFIRHIEASDPLVQQKELDDHINAVKNHIIALSNKGYDDYKKSLDFVMMFIPSEPAYIAAIKGDPDLWSFAYERRILIMSPTNLITSLKLIVDLWKREYQNRNAIAIAERGAKLYDKFVGFVDNLKDMGVYLEKAVEKYDESYKQLTTGKDNLVLQTEKLKKLGLKTKKEIKFDIEEYDSDESD</sequence>
<evidence type="ECO:0000256" key="2">
    <source>
        <dbReference type="ARBA" id="ARBA00023172"/>
    </source>
</evidence>
<dbReference type="Pfam" id="PF02646">
    <property type="entry name" value="RmuC"/>
    <property type="match status" value="1"/>
</dbReference>
<comment type="caution">
    <text evidence="4">The sequence shown here is derived from an EMBL/GenBank/DDBJ whole genome shotgun (WGS) entry which is preliminary data.</text>
</comment>
<keyword evidence="2" id="KW-0233">DNA recombination</keyword>
<protein>
    <recommendedName>
        <fullName evidence="5">DNA recombination protein RmuC</fullName>
    </recommendedName>
</protein>
<dbReference type="AlphaFoldDB" id="A0A644V2V4"/>
<accession>A0A644V2V4</accession>
<dbReference type="EMBL" id="VSSQ01000202">
    <property type="protein sequence ID" value="MPL85213.1"/>
    <property type="molecule type" value="Genomic_DNA"/>
</dbReference>
<organism evidence="4">
    <name type="scientific">bioreactor metagenome</name>
    <dbReference type="NCBI Taxonomy" id="1076179"/>
    <lineage>
        <taxon>unclassified sequences</taxon>
        <taxon>metagenomes</taxon>
        <taxon>ecological metagenomes</taxon>
    </lineage>
</organism>
<proteinExistence type="predicted"/>
<name>A0A644V2V4_9ZZZZ</name>
<evidence type="ECO:0000313" key="4">
    <source>
        <dbReference type="EMBL" id="MPL85213.1"/>
    </source>
</evidence>
<dbReference type="InterPro" id="IPR003798">
    <property type="entry name" value="DNA_recombination_RmuC"/>
</dbReference>
<reference evidence="4" key="1">
    <citation type="submission" date="2019-08" db="EMBL/GenBank/DDBJ databases">
        <authorList>
            <person name="Kucharzyk K."/>
            <person name="Murdoch R.W."/>
            <person name="Higgins S."/>
            <person name="Loffler F."/>
        </authorList>
    </citation>
    <scope>NUCLEOTIDE SEQUENCE</scope>
</reference>
<gene>
    <name evidence="4" type="ORF">SDC9_31181</name>
</gene>